<gene>
    <name evidence="2" type="ORF">J2W36_000556</name>
</gene>
<reference evidence="2 3" key="1">
    <citation type="submission" date="2023-07" db="EMBL/GenBank/DDBJ databases">
        <title>Sorghum-associated microbial communities from plants grown in Nebraska, USA.</title>
        <authorList>
            <person name="Schachtman D."/>
        </authorList>
    </citation>
    <scope>NUCLEOTIDE SEQUENCE [LARGE SCALE GENOMIC DNA]</scope>
    <source>
        <strain evidence="2 3">DS1607</strain>
    </source>
</reference>
<organism evidence="2 3">
    <name type="scientific">Variovorax ginsengisoli</name>
    <dbReference type="NCBI Taxonomy" id="363844"/>
    <lineage>
        <taxon>Bacteria</taxon>
        <taxon>Pseudomonadati</taxon>
        <taxon>Pseudomonadota</taxon>
        <taxon>Betaproteobacteria</taxon>
        <taxon>Burkholderiales</taxon>
        <taxon>Comamonadaceae</taxon>
        <taxon>Variovorax</taxon>
    </lineage>
</organism>
<name>A0ABT9S3H2_9BURK</name>
<dbReference type="RefSeq" id="WP_307688143.1">
    <property type="nucleotide sequence ID" value="NZ_JAUSRO010000002.1"/>
</dbReference>
<dbReference type="InterPro" id="IPR016772">
    <property type="entry name" value="UCP020408"/>
</dbReference>
<dbReference type="Pfam" id="PF10087">
    <property type="entry name" value="DUF2325"/>
    <property type="match status" value="1"/>
</dbReference>
<dbReference type="Proteomes" id="UP001226867">
    <property type="component" value="Unassembled WGS sequence"/>
</dbReference>
<accession>A0ABT9S3H2</accession>
<evidence type="ECO:0000313" key="2">
    <source>
        <dbReference type="EMBL" id="MDP9898321.1"/>
    </source>
</evidence>
<keyword evidence="3" id="KW-1185">Reference proteome</keyword>
<protein>
    <recommendedName>
        <fullName evidence="4">DUF2325 domain-containing protein</fullName>
    </recommendedName>
</protein>
<comment type="caution">
    <text evidence="2">The sequence shown here is derived from an EMBL/GenBank/DDBJ whole genome shotgun (WGS) entry which is preliminary data.</text>
</comment>
<sequence>MEEHAVLLRAYAKAQERCSRLLADQAAQIMRLRAALIVRDSALALAREALADQAHQGFQPPRRLLGLLTPGKRRVPPPSAPLPDLRVKAVLCVGRADEASALARQLVEISGGSYLHHDGRDEPGLEAADLEASLRAADLVICQTGCVSHGAYWRVQDHCKRTGKPCVLVDAAGTQPVHFVRRAEAPVASEAAAGDGG</sequence>
<evidence type="ECO:0008006" key="4">
    <source>
        <dbReference type="Google" id="ProtNLM"/>
    </source>
</evidence>
<evidence type="ECO:0000256" key="1">
    <source>
        <dbReference type="ARBA" id="ARBA00007189"/>
    </source>
</evidence>
<proteinExistence type="inferred from homology"/>
<dbReference type="EMBL" id="JAUSRO010000002">
    <property type="protein sequence ID" value="MDP9898321.1"/>
    <property type="molecule type" value="Genomic_DNA"/>
</dbReference>
<comment type="similarity">
    <text evidence="1">Belongs to the UPF0751 family.</text>
</comment>
<evidence type="ECO:0000313" key="3">
    <source>
        <dbReference type="Proteomes" id="UP001226867"/>
    </source>
</evidence>